<dbReference type="InterPro" id="IPR036770">
    <property type="entry name" value="Ankyrin_rpt-contain_sf"/>
</dbReference>
<dbReference type="SUPFAM" id="SSF48403">
    <property type="entry name" value="Ankyrin repeat"/>
    <property type="match status" value="1"/>
</dbReference>
<dbReference type="PROSITE" id="PS50088">
    <property type="entry name" value="ANK_REPEAT"/>
    <property type="match status" value="3"/>
</dbReference>
<evidence type="ECO:0000256" key="3">
    <source>
        <dbReference type="PROSITE-ProRule" id="PRU00023"/>
    </source>
</evidence>
<dbReference type="PRINTS" id="PR01415">
    <property type="entry name" value="ANKYRIN"/>
</dbReference>
<dbReference type="SMART" id="SM00248">
    <property type="entry name" value="ANK"/>
    <property type="match status" value="3"/>
</dbReference>
<feature type="repeat" description="ANK" evidence="3">
    <location>
        <begin position="71"/>
        <end position="105"/>
    </location>
</feature>
<dbReference type="PANTHER" id="PTHR24171:SF9">
    <property type="entry name" value="ANKYRIN REPEAT DOMAIN-CONTAINING PROTEIN 39"/>
    <property type="match status" value="1"/>
</dbReference>
<keyword evidence="2 3" id="KW-0040">ANK repeat</keyword>
<evidence type="ECO:0000313" key="5">
    <source>
        <dbReference type="Proteomes" id="UP000177797"/>
    </source>
</evidence>
<dbReference type="Proteomes" id="UP000177797">
    <property type="component" value="Unassembled WGS sequence"/>
</dbReference>
<protein>
    <submittedName>
        <fullName evidence="4">Uncharacterized protein</fullName>
    </submittedName>
</protein>
<organism evidence="4 5">
    <name type="scientific">Candidatus Taylorbacteria bacterium RIFCSPLOWO2_01_FULL_48_100</name>
    <dbReference type="NCBI Taxonomy" id="1802322"/>
    <lineage>
        <taxon>Bacteria</taxon>
        <taxon>Candidatus Tayloriibacteriota</taxon>
    </lineage>
</organism>
<dbReference type="EMBL" id="MHSA01000023">
    <property type="protein sequence ID" value="OHA33818.1"/>
    <property type="molecule type" value="Genomic_DNA"/>
</dbReference>
<dbReference type="Pfam" id="PF12796">
    <property type="entry name" value="Ank_2"/>
    <property type="match status" value="1"/>
</dbReference>
<comment type="caution">
    <text evidence="4">The sequence shown here is derived from an EMBL/GenBank/DDBJ whole genome shotgun (WGS) entry which is preliminary data.</text>
</comment>
<feature type="repeat" description="ANK" evidence="3">
    <location>
        <begin position="2"/>
        <end position="36"/>
    </location>
</feature>
<dbReference type="Gene3D" id="1.25.40.20">
    <property type="entry name" value="Ankyrin repeat-containing domain"/>
    <property type="match status" value="1"/>
</dbReference>
<accession>A0A1G2NCJ5</accession>
<evidence type="ECO:0000256" key="2">
    <source>
        <dbReference type="ARBA" id="ARBA00023043"/>
    </source>
</evidence>
<dbReference type="InterPro" id="IPR002110">
    <property type="entry name" value="Ankyrin_rpt"/>
</dbReference>
<dbReference type="AlphaFoldDB" id="A0A1G2NCJ5"/>
<dbReference type="PROSITE" id="PS50297">
    <property type="entry name" value="ANK_REP_REGION"/>
    <property type="match status" value="3"/>
</dbReference>
<name>A0A1G2NCJ5_9BACT</name>
<evidence type="ECO:0000313" key="4">
    <source>
        <dbReference type="EMBL" id="OHA33818.1"/>
    </source>
</evidence>
<gene>
    <name evidence="4" type="ORF">A2938_01605</name>
</gene>
<feature type="repeat" description="ANK" evidence="3">
    <location>
        <begin position="38"/>
        <end position="70"/>
    </location>
</feature>
<sequence>MDGRTAIIHAVLDENADSKMVQFLIQNGANPNIKDKEQNWTALHFAASGQKLEVVTKLLDLGAIVDTEDIFGNTPLWRCVLNSKINLDVVKLLLEKGANPNKLNKKGVSPRILAESIGKTEMIEALS</sequence>
<dbReference type="PANTHER" id="PTHR24171">
    <property type="entry name" value="ANKYRIN REPEAT DOMAIN-CONTAINING PROTEIN 39-RELATED"/>
    <property type="match status" value="1"/>
</dbReference>
<evidence type="ECO:0000256" key="1">
    <source>
        <dbReference type="ARBA" id="ARBA00022737"/>
    </source>
</evidence>
<keyword evidence="1" id="KW-0677">Repeat</keyword>
<proteinExistence type="predicted"/>
<reference evidence="4 5" key="1">
    <citation type="journal article" date="2016" name="Nat. Commun.">
        <title>Thousands of microbial genomes shed light on interconnected biogeochemical processes in an aquifer system.</title>
        <authorList>
            <person name="Anantharaman K."/>
            <person name="Brown C.T."/>
            <person name="Hug L.A."/>
            <person name="Sharon I."/>
            <person name="Castelle C.J."/>
            <person name="Probst A.J."/>
            <person name="Thomas B.C."/>
            <person name="Singh A."/>
            <person name="Wilkins M.J."/>
            <person name="Karaoz U."/>
            <person name="Brodie E.L."/>
            <person name="Williams K.H."/>
            <person name="Hubbard S.S."/>
            <person name="Banfield J.F."/>
        </authorList>
    </citation>
    <scope>NUCLEOTIDE SEQUENCE [LARGE SCALE GENOMIC DNA]</scope>
</reference>